<feature type="compositionally biased region" description="Polar residues" evidence="1">
    <location>
        <begin position="603"/>
        <end position="624"/>
    </location>
</feature>
<feature type="region of interest" description="Disordered" evidence="1">
    <location>
        <begin position="599"/>
        <end position="636"/>
    </location>
</feature>
<sequence length="1136" mass="122504">MLQRQQYSPMGGAPASPSVARSPHVARTPTPHASPAASPRRTRCTTTAAACTPTAPRRCRPATATAAPACSAARPPGWPPRSPHVTKVSILKRRTPPRPRAAPSVDAEPAPSDARGYVVYAPDARDADDGEDLVEHLDDDDIVLVEPDAVSPEERIATEEDFEELIDSGKPDDDAEEETAERAPTRTETTTKTVAVISLSTGKQPASVQQYKILSPSGGPRARLPLLSASMLSPHSNTKILDDVSQATVASVSIANQTISVPVLKNLSVPIASVASHVAGVAKPQIKKVPLNLAMSTPPLSKPISSVISVISSNMPKTTNPPRVPVSILTQHQVKQKIVKTIEKPMMLALSNSKLSSLSVTHDATLPAKIFQDDAASPDSTVSSENNPDKDLNINPMSSTSQQLPTMSSQGTSQMDPRPGIFKEPTKDIDIESEISQQTELPHTLCLSDRTPLLLGKADIKSPDPIPEKIPDNIMEGDDEDKPEDNLQSNLLLSYSKSISEPPPQPTIPDTKMEENVVKTIKAIANQTKEMVIDSNMQITSDMAQDSVQISIPSPTPSQERYLNDITMQDHHETAESNKHVETFEDMLCILENIGDDAKTYGMKQSNPKPSNPNIQNQNVNTTKQDPREGQEQTAFAKREPERLALQSASVPQLSPLSQPAELTSNMANVSQQLRTIMSSLNTNTSKVDTQPVMRKNSDATTPTQVNFENLLPSSKVEVAASRPSPIQRIDKPIATISTADSLPMSAAQAIGSRVNTLSSMGQMRKSPTISPISSPVGLQNSLMKSPAPMISNPSFSPMDESGPTSVASQIIQMPALSKIHSSTAPPTIMHSNNTITTSMSSFQKNQSLPTSILGHTLLQPTRQINTSNLPFNQQSISTSQPPALVMTSRSMIGNKETTTNMRPHSIVSSGINQIQGKPAPPGSINFITSSKLLHTQLTSPLKRSKSTDEPKSEVIVGHIQPTKRHSVEAVVVKSEPMETDEPNTSTTTTSDTGSKHTNVQPSTVNQKNDESQNVLLKQLLQTTTTAATVVPARTMTIQRTAPALGSIPSLEAQLARPSIPPPTLSLTQEVEIAKNSPRHNIITSSVVNSPFTSRPYTIHTDFHYIVFDTNFDAIIDGCAQATYEDDEQRRNYTSP</sequence>
<proteinExistence type="predicted"/>
<feature type="compositionally biased region" description="Basic and acidic residues" evidence="1">
    <location>
        <begin position="625"/>
        <end position="636"/>
    </location>
</feature>
<organism evidence="2 3">
    <name type="scientific">Spodoptera exigua</name>
    <name type="common">Beet armyworm</name>
    <name type="synonym">Noctua fulgens</name>
    <dbReference type="NCBI Taxonomy" id="7107"/>
    <lineage>
        <taxon>Eukaryota</taxon>
        <taxon>Metazoa</taxon>
        <taxon>Ecdysozoa</taxon>
        <taxon>Arthropoda</taxon>
        <taxon>Hexapoda</taxon>
        <taxon>Insecta</taxon>
        <taxon>Pterygota</taxon>
        <taxon>Neoptera</taxon>
        <taxon>Endopterygota</taxon>
        <taxon>Lepidoptera</taxon>
        <taxon>Glossata</taxon>
        <taxon>Ditrysia</taxon>
        <taxon>Noctuoidea</taxon>
        <taxon>Noctuidae</taxon>
        <taxon>Amphipyrinae</taxon>
        <taxon>Spodoptera</taxon>
    </lineage>
</organism>
<comment type="caution">
    <text evidence="2">The sequence shown here is derived from an EMBL/GenBank/DDBJ whole genome shotgun (WGS) entry which is preliminary data.</text>
</comment>
<name>A0A922SQX9_SPOEX</name>
<feature type="region of interest" description="Disordered" evidence="1">
    <location>
        <begin position="153"/>
        <end position="190"/>
    </location>
</feature>
<accession>A0A922SQX9</accession>
<protein>
    <submittedName>
        <fullName evidence="2">Uncharacterized protein</fullName>
    </submittedName>
</protein>
<feature type="region of interest" description="Disordered" evidence="1">
    <location>
        <begin position="458"/>
        <end position="486"/>
    </location>
</feature>
<feature type="compositionally biased region" description="Low complexity" evidence="1">
    <location>
        <begin position="26"/>
        <end position="49"/>
    </location>
</feature>
<feature type="region of interest" description="Disordered" evidence="1">
    <location>
        <begin position="92"/>
        <end position="115"/>
    </location>
</feature>
<evidence type="ECO:0000313" key="3">
    <source>
        <dbReference type="Proteomes" id="UP000814243"/>
    </source>
</evidence>
<dbReference type="EMBL" id="JACEFF010000003">
    <property type="protein sequence ID" value="KAH9645995.1"/>
    <property type="molecule type" value="Genomic_DNA"/>
</dbReference>
<evidence type="ECO:0000313" key="2">
    <source>
        <dbReference type="EMBL" id="KAH9645995.1"/>
    </source>
</evidence>
<feature type="compositionally biased region" description="Polar residues" evidence="1">
    <location>
        <begin position="395"/>
        <end position="415"/>
    </location>
</feature>
<feature type="compositionally biased region" description="Low complexity" evidence="1">
    <location>
        <begin position="985"/>
        <end position="998"/>
    </location>
</feature>
<feature type="region of interest" description="Disordered" evidence="1">
    <location>
        <begin position="375"/>
        <end position="424"/>
    </location>
</feature>
<evidence type="ECO:0000256" key="1">
    <source>
        <dbReference type="SAM" id="MobiDB-lite"/>
    </source>
</evidence>
<dbReference type="AlphaFoldDB" id="A0A922SQX9"/>
<feature type="compositionally biased region" description="Basic and acidic residues" evidence="1">
    <location>
        <begin position="458"/>
        <end position="471"/>
    </location>
</feature>
<feature type="region of interest" description="Disordered" evidence="1">
    <location>
        <begin position="1"/>
        <end position="49"/>
    </location>
</feature>
<reference evidence="2" key="1">
    <citation type="journal article" date="2021" name="G3 (Bethesda)">
        <title>Genome and transcriptome analysis of the beet armyworm Spodoptera exigua reveals targets for pest control. .</title>
        <authorList>
            <person name="Simon S."/>
            <person name="Breeschoten T."/>
            <person name="Jansen H.J."/>
            <person name="Dirks R.P."/>
            <person name="Schranz M.E."/>
            <person name="Ros V.I.D."/>
        </authorList>
    </citation>
    <scope>NUCLEOTIDE SEQUENCE</scope>
    <source>
        <strain evidence="2">TB_SE_WUR_2020</strain>
    </source>
</reference>
<dbReference type="Proteomes" id="UP000814243">
    <property type="component" value="Unassembled WGS sequence"/>
</dbReference>
<gene>
    <name evidence="2" type="ORF">HF086_008803</name>
</gene>
<feature type="region of interest" description="Disordered" evidence="1">
    <location>
        <begin position="975"/>
        <end position="1011"/>
    </location>
</feature>